<feature type="region of interest" description="Disordered" evidence="1">
    <location>
        <begin position="1"/>
        <end position="63"/>
    </location>
</feature>
<gene>
    <name evidence="2" type="ORF">HaLaN_26694</name>
</gene>
<proteinExistence type="predicted"/>
<feature type="non-terminal residue" evidence="2">
    <location>
        <position position="1"/>
    </location>
</feature>
<accession>A0A6A0A7I4</accession>
<feature type="non-terminal residue" evidence="2">
    <location>
        <position position="63"/>
    </location>
</feature>
<keyword evidence="3" id="KW-1185">Reference proteome</keyword>
<dbReference type="AlphaFoldDB" id="A0A6A0A7I4"/>
<dbReference type="EMBL" id="BLLF01003793">
    <property type="protein sequence ID" value="GFH28237.1"/>
    <property type="molecule type" value="Genomic_DNA"/>
</dbReference>
<evidence type="ECO:0000313" key="3">
    <source>
        <dbReference type="Proteomes" id="UP000485058"/>
    </source>
</evidence>
<protein>
    <submittedName>
        <fullName evidence="2">Uncharacterized protein</fullName>
    </submittedName>
</protein>
<evidence type="ECO:0000313" key="2">
    <source>
        <dbReference type="EMBL" id="GFH28237.1"/>
    </source>
</evidence>
<reference evidence="2 3" key="1">
    <citation type="submission" date="2020-02" db="EMBL/GenBank/DDBJ databases">
        <title>Draft genome sequence of Haematococcus lacustris strain NIES-144.</title>
        <authorList>
            <person name="Morimoto D."/>
            <person name="Nakagawa S."/>
            <person name="Yoshida T."/>
            <person name="Sawayama S."/>
        </authorList>
    </citation>
    <scope>NUCLEOTIDE SEQUENCE [LARGE SCALE GENOMIC DNA]</scope>
    <source>
        <strain evidence="2 3">NIES-144</strain>
    </source>
</reference>
<name>A0A6A0A7I4_HAELA</name>
<comment type="caution">
    <text evidence="2">The sequence shown here is derived from an EMBL/GenBank/DDBJ whole genome shotgun (WGS) entry which is preliminary data.</text>
</comment>
<dbReference type="Proteomes" id="UP000485058">
    <property type="component" value="Unassembled WGS sequence"/>
</dbReference>
<evidence type="ECO:0000256" key="1">
    <source>
        <dbReference type="SAM" id="MobiDB-lite"/>
    </source>
</evidence>
<organism evidence="2 3">
    <name type="scientific">Haematococcus lacustris</name>
    <name type="common">Green alga</name>
    <name type="synonym">Haematococcus pluvialis</name>
    <dbReference type="NCBI Taxonomy" id="44745"/>
    <lineage>
        <taxon>Eukaryota</taxon>
        <taxon>Viridiplantae</taxon>
        <taxon>Chlorophyta</taxon>
        <taxon>core chlorophytes</taxon>
        <taxon>Chlorophyceae</taxon>
        <taxon>CS clade</taxon>
        <taxon>Chlamydomonadales</taxon>
        <taxon>Haematococcaceae</taxon>
        <taxon>Haematococcus</taxon>
    </lineage>
</organism>
<sequence>LQHRAEQLMHTHPRAKSVRPQGVHPGAGLPYHQPVPAEPCSHVLTEPAQGAGPPEAGHAGQAV</sequence>